<feature type="transmembrane region" description="Helical" evidence="8">
    <location>
        <begin position="282"/>
        <end position="300"/>
    </location>
</feature>
<evidence type="ECO:0000256" key="3">
    <source>
        <dbReference type="ARBA" id="ARBA00022448"/>
    </source>
</evidence>
<evidence type="ECO:0000256" key="5">
    <source>
        <dbReference type="ARBA" id="ARBA00022692"/>
    </source>
</evidence>
<gene>
    <name evidence="9" type="ORF">KC207_15600</name>
</gene>
<dbReference type="GO" id="GO:0005886">
    <property type="term" value="C:plasma membrane"/>
    <property type="evidence" value="ECO:0007669"/>
    <property type="project" value="UniProtKB-SubCell"/>
</dbReference>
<keyword evidence="5 8" id="KW-0812">Transmembrane</keyword>
<evidence type="ECO:0000256" key="2">
    <source>
        <dbReference type="ARBA" id="ARBA00007935"/>
    </source>
</evidence>
<dbReference type="Proteomes" id="UP000677016">
    <property type="component" value="Unassembled WGS sequence"/>
</dbReference>
<keyword evidence="7 8" id="KW-0472">Membrane</keyword>
<feature type="transmembrane region" description="Helical" evidence="8">
    <location>
        <begin position="307"/>
        <end position="328"/>
    </location>
</feature>
<name>A0A941DD03_9MICO</name>
<evidence type="ECO:0000256" key="4">
    <source>
        <dbReference type="ARBA" id="ARBA00022475"/>
    </source>
</evidence>
<proteinExistence type="inferred from homology"/>
<dbReference type="InterPro" id="IPR000522">
    <property type="entry name" value="ABC_transptr_permease_BtuC"/>
</dbReference>
<feature type="transmembrane region" description="Helical" evidence="8">
    <location>
        <begin position="120"/>
        <end position="139"/>
    </location>
</feature>
<evidence type="ECO:0000313" key="10">
    <source>
        <dbReference type="Proteomes" id="UP000677016"/>
    </source>
</evidence>
<evidence type="ECO:0000256" key="8">
    <source>
        <dbReference type="SAM" id="Phobius"/>
    </source>
</evidence>
<reference evidence="9" key="1">
    <citation type="submission" date="2021-04" db="EMBL/GenBank/DDBJ databases">
        <title>Phycicoccus avicenniae sp. nov., a novel endophytic actinomycetes isolated from branch of Avicennia mariana.</title>
        <authorList>
            <person name="Tuo L."/>
        </authorList>
    </citation>
    <scope>NUCLEOTIDE SEQUENCE</scope>
    <source>
        <strain evidence="9">BSK3Z-2</strain>
    </source>
</reference>
<keyword evidence="6 8" id="KW-1133">Transmembrane helix</keyword>
<dbReference type="AlphaFoldDB" id="A0A941DD03"/>
<keyword evidence="4" id="KW-1003">Cell membrane</keyword>
<organism evidence="9 10">
    <name type="scientific">Phycicoccus avicenniae</name>
    <dbReference type="NCBI Taxonomy" id="2828860"/>
    <lineage>
        <taxon>Bacteria</taxon>
        <taxon>Bacillati</taxon>
        <taxon>Actinomycetota</taxon>
        <taxon>Actinomycetes</taxon>
        <taxon>Micrococcales</taxon>
        <taxon>Intrasporangiaceae</taxon>
        <taxon>Phycicoccus</taxon>
    </lineage>
</organism>
<dbReference type="GO" id="GO:0022857">
    <property type="term" value="F:transmembrane transporter activity"/>
    <property type="evidence" value="ECO:0007669"/>
    <property type="project" value="InterPro"/>
</dbReference>
<dbReference type="SUPFAM" id="SSF81345">
    <property type="entry name" value="ABC transporter involved in vitamin B12 uptake, BtuC"/>
    <property type="match status" value="1"/>
</dbReference>
<accession>A0A941DD03</accession>
<dbReference type="PANTHER" id="PTHR30472">
    <property type="entry name" value="FERRIC ENTEROBACTIN TRANSPORT SYSTEM PERMEASE PROTEIN"/>
    <property type="match status" value="1"/>
</dbReference>
<evidence type="ECO:0000256" key="1">
    <source>
        <dbReference type="ARBA" id="ARBA00004651"/>
    </source>
</evidence>
<dbReference type="GO" id="GO:0033214">
    <property type="term" value="P:siderophore-iron import into cell"/>
    <property type="evidence" value="ECO:0007669"/>
    <property type="project" value="TreeGrafter"/>
</dbReference>
<feature type="transmembrane region" description="Helical" evidence="8">
    <location>
        <begin position="96"/>
        <end position="114"/>
    </location>
</feature>
<dbReference type="Pfam" id="PF01032">
    <property type="entry name" value="FecCD"/>
    <property type="match status" value="1"/>
</dbReference>
<comment type="caution">
    <text evidence="9">The sequence shown here is derived from an EMBL/GenBank/DDBJ whole genome shotgun (WGS) entry which is preliminary data.</text>
</comment>
<dbReference type="PANTHER" id="PTHR30472:SF27">
    <property type="entry name" value="PETROBACTIN IMPORT SYSTEM PERMEASE PROTEIN YCLN"/>
    <property type="match status" value="1"/>
</dbReference>
<feature type="transmembrane region" description="Helical" evidence="8">
    <location>
        <begin position="21"/>
        <end position="44"/>
    </location>
</feature>
<dbReference type="InterPro" id="IPR037294">
    <property type="entry name" value="ABC_BtuC-like"/>
</dbReference>
<dbReference type="Gene3D" id="1.10.3470.10">
    <property type="entry name" value="ABC transporter involved in vitamin B12 uptake, BtuC"/>
    <property type="match status" value="1"/>
</dbReference>
<evidence type="ECO:0000256" key="6">
    <source>
        <dbReference type="ARBA" id="ARBA00022989"/>
    </source>
</evidence>
<dbReference type="CDD" id="cd06550">
    <property type="entry name" value="TM_ABC_iron-siderophores_like"/>
    <property type="match status" value="1"/>
</dbReference>
<keyword evidence="10" id="KW-1185">Reference proteome</keyword>
<feature type="transmembrane region" description="Helical" evidence="8">
    <location>
        <begin position="151"/>
        <end position="173"/>
    </location>
</feature>
<feature type="transmembrane region" description="Helical" evidence="8">
    <location>
        <begin position="240"/>
        <end position="262"/>
    </location>
</feature>
<feature type="transmembrane region" description="Helical" evidence="8">
    <location>
        <begin position="64"/>
        <end position="84"/>
    </location>
</feature>
<comment type="similarity">
    <text evidence="2">Belongs to the binding-protein-dependent transport system permease family. FecCD subfamily.</text>
</comment>
<keyword evidence="3" id="KW-0813">Transport</keyword>
<comment type="subcellular location">
    <subcellularLocation>
        <location evidence="1">Cell membrane</location>
        <topology evidence="1">Multi-pass membrane protein</topology>
    </subcellularLocation>
</comment>
<evidence type="ECO:0000313" key="9">
    <source>
        <dbReference type="EMBL" id="MBR7744722.1"/>
    </source>
</evidence>
<feature type="transmembrane region" description="Helical" evidence="8">
    <location>
        <begin position="200"/>
        <end position="219"/>
    </location>
</feature>
<sequence length="338" mass="34980">MTVTAPAPADPRTSGVRGRHLLLGLLGLLVAAWLSMAVGVVRIPVADLLSPTAEQWEVIRVSRIPRVLAILLAGAALSVAGLVMQRITQNSFVSPTTAGTVEAAVLGILVATLLVPAASLLVKMVVAIATSVVATAGFLRLLRGVRHRDPVVVALVGIMYGGVIGAVTVFVAYQRDLLQLLDFWSTGSFSAATEGQYEPLFLVLAVGAVGYVYADRFTVVGMGQEFATNLGVSYRTVRSVGLVVVSVMAATVVVVVGAIPFLGLIVPNVVSLALGDHVGRTLPVVALAGAGFVLACDVVGRVVRFPYEIPVSTVAGVLGAGVFLWLVLRTASGKEAHG</sequence>
<evidence type="ECO:0000256" key="7">
    <source>
        <dbReference type="ARBA" id="ARBA00023136"/>
    </source>
</evidence>
<dbReference type="EMBL" id="JAGSNF010000023">
    <property type="protein sequence ID" value="MBR7744722.1"/>
    <property type="molecule type" value="Genomic_DNA"/>
</dbReference>
<protein>
    <submittedName>
        <fullName evidence="9">Iron chelate uptake ABC transporter family permease subunit</fullName>
    </submittedName>
</protein>